<evidence type="ECO:0000313" key="8">
    <source>
        <dbReference type="EMBL" id="PAV23572.1"/>
    </source>
</evidence>
<keyword evidence="9" id="KW-1185">Reference proteome</keyword>
<feature type="disulfide bond" evidence="4">
    <location>
        <begin position="306"/>
        <end position="347"/>
    </location>
</feature>
<keyword evidence="6" id="KW-1133">Transmembrane helix</keyword>
<dbReference type="InterPro" id="IPR021109">
    <property type="entry name" value="Peptidase_aspartic_dom_sf"/>
</dbReference>
<keyword evidence="6" id="KW-0812">Transmembrane</keyword>
<sequence>MSIKHLQRFDSESSSGFTIPLSRVMYTQHISMEHPELGKNFGHNQLQNSNEYAYTVALGVGGQLFEAIFDTGSSDLWIVSSDCSNADCQRIRRYSPTPSLTLPNVDTLFNLTYLSGTVQGIVAYETVEFGPYMVFSQVLALANNTMNMGLSFTGVSGVLGLAHPAEASIPISTGRTLLDNIFASLDSSERLFSYKLGADASSSSFSVGQIDPLYSDRVSEIDYSPVYISERSNYDYWKIPLLSISIDGVLVPSAISRSKIHGSVSPIAVLDTGTTLILGPSHDVDNFWTAAGGAQKGEDGRWKVRCNHALLVGFVLGNDSTRREIVLDPSDINWVPPAASLPADGWCLGGIQSNDGVFSGDWLFGDVFLRNVYVVHTAASEIGPPLVGLLGTTNVSDALFRFQHARGNDTIFSSAPELHTGMLFRHRTRPRAGVVFAVTLISAFLGGAVLAILFRSHRERKVR</sequence>
<dbReference type="InterPro" id="IPR001461">
    <property type="entry name" value="Aspartic_peptidase_A1"/>
</dbReference>
<comment type="caution">
    <text evidence="8">The sequence shown here is derived from an EMBL/GenBank/DDBJ whole genome shotgun (WGS) entry which is preliminary data.</text>
</comment>
<dbReference type="EMBL" id="NBII01000001">
    <property type="protein sequence ID" value="PAV23572.1"/>
    <property type="molecule type" value="Genomic_DNA"/>
</dbReference>
<dbReference type="PROSITE" id="PS51767">
    <property type="entry name" value="PEPTIDASE_A1"/>
    <property type="match status" value="1"/>
</dbReference>
<feature type="disulfide bond" evidence="4">
    <location>
        <begin position="83"/>
        <end position="88"/>
    </location>
</feature>
<reference evidence="8 9" key="1">
    <citation type="journal article" date="2017" name="Mol. Ecol.">
        <title>Comparative and population genomic landscape of Phellinus noxius: A hypervariable fungus causing root rot in trees.</title>
        <authorList>
            <person name="Chung C.L."/>
            <person name="Lee T.J."/>
            <person name="Akiba M."/>
            <person name="Lee H.H."/>
            <person name="Kuo T.H."/>
            <person name="Liu D."/>
            <person name="Ke H.M."/>
            <person name="Yokoi T."/>
            <person name="Roa M.B."/>
            <person name="Lu M.J."/>
            <person name="Chang Y.Y."/>
            <person name="Ann P.J."/>
            <person name="Tsai J.N."/>
            <person name="Chen C.Y."/>
            <person name="Tzean S.S."/>
            <person name="Ota Y."/>
            <person name="Hattori T."/>
            <person name="Sahashi N."/>
            <person name="Liou R.F."/>
            <person name="Kikuchi T."/>
            <person name="Tsai I.J."/>
        </authorList>
    </citation>
    <scope>NUCLEOTIDE SEQUENCE [LARGE SCALE GENOMIC DNA]</scope>
    <source>
        <strain evidence="8 9">FFPRI411160</strain>
    </source>
</reference>
<dbReference type="OrthoDB" id="15189at2759"/>
<dbReference type="InterPro" id="IPR034164">
    <property type="entry name" value="Pepsin-like_dom"/>
</dbReference>
<dbReference type="InParanoid" id="A0A286UVN6"/>
<dbReference type="PROSITE" id="PS00141">
    <property type="entry name" value="ASP_PROTEASE"/>
    <property type="match status" value="2"/>
</dbReference>
<dbReference type="GO" id="GO:0006508">
    <property type="term" value="P:proteolysis"/>
    <property type="evidence" value="ECO:0007669"/>
    <property type="project" value="UniProtKB-KW"/>
</dbReference>
<dbReference type="GO" id="GO:0004190">
    <property type="term" value="F:aspartic-type endopeptidase activity"/>
    <property type="evidence" value="ECO:0007669"/>
    <property type="project" value="UniProtKB-KW"/>
</dbReference>
<feature type="active site" evidence="3">
    <location>
        <position position="271"/>
    </location>
</feature>
<dbReference type="PANTHER" id="PTHR47966">
    <property type="entry name" value="BETA-SITE APP-CLEAVING ENZYME, ISOFORM A-RELATED"/>
    <property type="match status" value="1"/>
</dbReference>
<protein>
    <submittedName>
        <fullName evidence="8">Acid protease</fullName>
    </submittedName>
</protein>
<dbReference type="STRING" id="2282107.A0A286UVN6"/>
<comment type="similarity">
    <text evidence="1 5">Belongs to the peptidase A1 family.</text>
</comment>
<dbReference type="InterPro" id="IPR001969">
    <property type="entry name" value="Aspartic_peptidase_AS"/>
</dbReference>
<evidence type="ECO:0000256" key="2">
    <source>
        <dbReference type="ARBA" id="ARBA00022750"/>
    </source>
</evidence>
<keyword evidence="2 5" id="KW-0064">Aspartyl protease</keyword>
<dbReference type="AlphaFoldDB" id="A0A286UVN6"/>
<dbReference type="SUPFAM" id="SSF50630">
    <property type="entry name" value="Acid proteases"/>
    <property type="match status" value="1"/>
</dbReference>
<keyword evidence="5 8" id="KW-0645">Protease</keyword>
<evidence type="ECO:0000256" key="1">
    <source>
        <dbReference type="ARBA" id="ARBA00007447"/>
    </source>
</evidence>
<evidence type="ECO:0000256" key="4">
    <source>
        <dbReference type="PIRSR" id="PIRSR601461-2"/>
    </source>
</evidence>
<evidence type="ECO:0000256" key="6">
    <source>
        <dbReference type="SAM" id="Phobius"/>
    </source>
</evidence>
<dbReference type="PANTHER" id="PTHR47966:SF57">
    <property type="entry name" value="PEPTIDASE A1 DOMAIN-CONTAINING PROTEIN"/>
    <property type="match status" value="1"/>
</dbReference>
<feature type="active site" evidence="3">
    <location>
        <position position="70"/>
    </location>
</feature>
<keyword evidence="6" id="KW-0472">Membrane</keyword>
<evidence type="ECO:0000259" key="7">
    <source>
        <dbReference type="PROSITE" id="PS51767"/>
    </source>
</evidence>
<gene>
    <name evidence="8" type="ORF">PNOK_0064000</name>
</gene>
<feature type="transmembrane region" description="Helical" evidence="6">
    <location>
        <begin position="432"/>
        <end position="454"/>
    </location>
</feature>
<evidence type="ECO:0000256" key="5">
    <source>
        <dbReference type="RuleBase" id="RU000454"/>
    </source>
</evidence>
<proteinExistence type="inferred from homology"/>
<dbReference type="Gene3D" id="2.40.70.10">
    <property type="entry name" value="Acid Proteases"/>
    <property type="match status" value="2"/>
</dbReference>
<evidence type="ECO:0000256" key="3">
    <source>
        <dbReference type="PIRSR" id="PIRSR601461-1"/>
    </source>
</evidence>
<dbReference type="CDD" id="cd05471">
    <property type="entry name" value="pepsin_like"/>
    <property type="match status" value="1"/>
</dbReference>
<keyword evidence="4" id="KW-1015">Disulfide bond</keyword>
<dbReference type="Pfam" id="PF00026">
    <property type="entry name" value="Asp"/>
    <property type="match status" value="1"/>
</dbReference>
<name>A0A286UVN6_9AGAM</name>
<evidence type="ECO:0000313" key="9">
    <source>
        <dbReference type="Proteomes" id="UP000217199"/>
    </source>
</evidence>
<dbReference type="Proteomes" id="UP000217199">
    <property type="component" value="Unassembled WGS sequence"/>
</dbReference>
<dbReference type="PRINTS" id="PR00792">
    <property type="entry name" value="PEPSIN"/>
</dbReference>
<feature type="domain" description="Peptidase A1" evidence="7">
    <location>
        <begin position="52"/>
        <end position="390"/>
    </location>
</feature>
<keyword evidence="5" id="KW-0378">Hydrolase</keyword>
<accession>A0A286UVN6</accession>
<organism evidence="8 9">
    <name type="scientific">Pyrrhoderma noxium</name>
    <dbReference type="NCBI Taxonomy" id="2282107"/>
    <lineage>
        <taxon>Eukaryota</taxon>
        <taxon>Fungi</taxon>
        <taxon>Dikarya</taxon>
        <taxon>Basidiomycota</taxon>
        <taxon>Agaricomycotina</taxon>
        <taxon>Agaricomycetes</taxon>
        <taxon>Hymenochaetales</taxon>
        <taxon>Hymenochaetaceae</taxon>
        <taxon>Pyrrhoderma</taxon>
    </lineage>
</organism>
<dbReference type="InterPro" id="IPR033121">
    <property type="entry name" value="PEPTIDASE_A1"/>
</dbReference>